<keyword evidence="3" id="KW-0479">Metal-binding</keyword>
<accession>A0A1M4WFS1</accession>
<comment type="similarity">
    <text evidence="2">Belongs to the HAD-like hydrolase superfamily. CbbY/CbbZ/Gph/YieH family.</text>
</comment>
<dbReference type="Gene3D" id="3.40.50.1000">
    <property type="entry name" value="HAD superfamily/HAD-like"/>
    <property type="match status" value="1"/>
</dbReference>
<dbReference type="SFLD" id="SFLDS00003">
    <property type="entry name" value="Haloacid_Dehalogenase"/>
    <property type="match status" value="1"/>
</dbReference>
<gene>
    <name evidence="6" type="ORF">SAMN04487965_0682</name>
</gene>
<evidence type="ECO:0000313" key="6">
    <source>
        <dbReference type="EMBL" id="SHE80088.1"/>
    </source>
</evidence>
<dbReference type="Gene3D" id="1.10.150.240">
    <property type="entry name" value="Putative phosphatase, domain 2"/>
    <property type="match status" value="1"/>
</dbReference>
<evidence type="ECO:0000256" key="5">
    <source>
        <dbReference type="ARBA" id="ARBA00023277"/>
    </source>
</evidence>
<dbReference type="CDD" id="cd07505">
    <property type="entry name" value="HAD_BPGM-like"/>
    <property type="match status" value="1"/>
</dbReference>
<name>A0A1M4WFS1_9GAMM</name>
<reference evidence="7" key="1">
    <citation type="submission" date="2016-11" db="EMBL/GenBank/DDBJ databases">
        <authorList>
            <person name="Varghese N."/>
            <person name="Submissions S."/>
        </authorList>
    </citation>
    <scope>NUCLEOTIDE SEQUENCE [LARGE SCALE GENOMIC DNA]</scope>
    <source>
        <strain evidence="7">CGMCC 1.7063</strain>
    </source>
</reference>
<dbReference type="EMBL" id="FQVA01000001">
    <property type="protein sequence ID" value="SHE80088.1"/>
    <property type="molecule type" value="Genomic_DNA"/>
</dbReference>
<sequence length="221" mass="24713">MQIKAILFDHDGTLVDSDPAHFRIWRQVLAKHGVDLSEQQYIDHYAGLPTRANAQDMIARFAIRCTVEVLTREKTIATDDYLTRSAFPPMPDALETVRHFHALGLRLAIVTGSGREVVAATTRTYRLQPLFDTLVSSDNVERNKPHPDGYLLATQRLRLSPQECLAIEDTEHGLKAAAAAGIPCLAVPNAMSRNHDFSRAEGIFAGLAELHGWVEERCFRR</sequence>
<dbReference type="GO" id="GO:0003824">
    <property type="term" value="F:catalytic activity"/>
    <property type="evidence" value="ECO:0007669"/>
    <property type="project" value="UniProtKB-ARBA"/>
</dbReference>
<dbReference type="Pfam" id="PF13419">
    <property type="entry name" value="HAD_2"/>
    <property type="match status" value="1"/>
</dbReference>
<dbReference type="InterPro" id="IPR041492">
    <property type="entry name" value="HAD_2"/>
</dbReference>
<dbReference type="SFLD" id="SFLDG01135">
    <property type="entry name" value="C1.5.6:_HAD__Beta-PGM__Phospha"/>
    <property type="match status" value="1"/>
</dbReference>
<dbReference type="AlphaFoldDB" id="A0A1M4WFS1"/>
<dbReference type="PANTHER" id="PTHR46193">
    <property type="entry name" value="6-PHOSPHOGLUCONATE PHOSPHATASE"/>
    <property type="match status" value="1"/>
</dbReference>
<dbReference type="GO" id="GO:0046872">
    <property type="term" value="F:metal ion binding"/>
    <property type="evidence" value="ECO:0007669"/>
    <property type="project" value="UniProtKB-KW"/>
</dbReference>
<keyword evidence="7" id="KW-1185">Reference proteome</keyword>
<dbReference type="SFLD" id="SFLDG01129">
    <property type="entry name" value="C1.5:_HAD__Beta-PGM__Phosphata"/>
    <property type="match status" value="1"/>
</dbReference>
<protein>
    <submittedName>
        <fullName evidence="6">Haloacid dehalogenase superfamily, subfamily IA, variant 3 with third motif having DD or ED</fullName>
    </submittedName>
</protein>
<proteinExistence type="inferred from homology"/>
<dbReference type="Proteomes" id="UP000184170">
    <property type="component" value="Unassembled WGS sequence"/>
</dbReference>
<dbReference type="RefSeq" id="WP_073271433.1">
    <property type="nucleotide sequence ID" value="NZ_FQVA01000001.1"/>
</dbReference>
<keyword evidence="5" id="KW-0119">Carbohydrate metabolism</keyword>
<dbReference type="InterPro" id="IPR051600">
    <property type="entry name" value="Beta-PGM-like"/>
</dbReference>
<evidence type="ECO:0000256" key="3">
    <source>
        <dbReference type="ARBA" id="ARBA00022723"/>
    </source>
</evidence>
<evidence type="ECO:0000313" key="7">
    <source>
        <dbReference type="Proteomes" id="UP000184170"/>
    </source>
</evidence>
<dbReference type="NCBIfam" id="TIGR01509">
    <property type="entry name" value="HAD-SF-IA-v3"/>
    <property type="match status" value="1"/>
</dbReference>
<evidence type="ECO:0000256" key="4">
    <source>
        <dbReference type="ARBA" id="ARBA00022842"/>
    </source>
</evidence>
<comment type="cofactor">
    <cofactor evidence="1">
        <name>Mg(2+)</name>
        <dbReference type="ChEBI" id="CHEBI:18420"/>
    </cofactor>
</comment>
<dbReference type="PANTHER" id="PTHR46193:SF18">
    <property type="entry name" value="HEXITOL PHOSPHATASE B"/>
    <property type="match status" value="1"/>
</dbReference>
<dbReference type="InterPro" id="IPR036412">
    <property type="entry name" value="HAD-like_sf"/>
</dbReference>
<organism evidence="6 7">
    <name type="scientific">Microbulbifer donghaiensis</name>
    <dbReference type="NCBI Taxonomy" id="494016"/>
    <lineage>
        <taxon>Bacteria</taxon>
        <taxon>Pseudomonadati</taxon>
        <taxon>Pseudomonadota</taxon>
        <taxon>Gammaproteobacteria</taxon>
        <taxon>Cellvibrionales</taxon>
        <taxon>Microbulbiferaceae</taxon>
        <taxon>Microbulbifer</taxon>
    </lineage>
</organism>
<dbReference type="SUPFAM" id="SSF56784">
    <property type="entry name" value="HAD-like"/>
    <property type="match status" value="1"/>
</dbReference>
<dbReference type="InterPro" id="IPR023198">
    <property type="entry name" value="PGP-like_dom2"/>
</dbReference>
<dbReference type="InterPro" id="IPR023214">
    <property type="entry name" value="HAD_sf"/>
</dbReference>
<evidence type="ECO:0000256" key="2">
    <source>
        <dbReference type="ARBA" id="ARBA00006171"/>
    </source>
</evidence>
<evidence type="ECO:0000256" key="1">
    <source>
        <dbReference type="ARBA" id="ARBA00001946"/>
    </source>
</evidence>
<keyword evidence="4" id="KW-0460">Magnesium</keyword>
<dbReference type="OrthoDB" id="9782449at2"/>
<dbReference type="PRINTS" id="PR00413">
    <property type="entry name" value="HADHALOGNASE"/>
</dbReference>
<dbReference type="InterPro" id="IPR006439">
    <property type="entry name" value="HAD-SF_hydro_IA"/>
</dbReference>
<dbReference type="STRING" id="494016.SAMN04487965_0682"/>